<proteinExistence type="inferred from homology"/>
<dbReference type="HAMAP" id="MF_00020">
    <property type="entry name" value="Acetate_kinase"/>
    <property type="match status" value="1"/>
</dbReference>
<dbReference type="GO" id="GO:0008776">
    <property type="term" value="F:acetate kinase activity"/>
    <property type="evidence" value="ECO:0007669"/>
    <property type="project" value="TreeGrafter"/>
</dbReference>
<dbReference type="Gene3D" id="3.30.420.40">
    <property type="match status" value="2"/>
</dbReference>
<dbReference type="InterPro" id="IPR000890">
    <property type="entry name" value="Aliphatic_acid_kin_short-chain"/>
</dbReference>
<dbReference type="AlphaFoldDB" id="A0A6J6GC99"/>
<dbReference type="SUPFAM" id="SSF53067">
    <property type="entry name" value="Actin-like ATPase domain"/>
    <property type="match status" value="2"/>
</dbReference>
<evidence type="ECO:0000256" key="2">
    <source>
        <dbReference type="ARBA" id="ARBA00022741"/>
    </source>
</evidence>
<dbReference type="NCBIfam" id="TIGR00016">
    <property type="entry name" value="ackA"/>
    <property type="match status" value="1"/>
</dbReference>
<dbReference type="Pfam" id="PF00871">
    <property type="entry name" value="Acetate_kinase"/>
    <property type="match status" value="1"/>
</dbReference>
<dbReference type="CDD" id="cd24010">
    <property type="entry name" value="ASKHA_NBD_AcK_PK"/>
    <property type="match status" value="1"/>
</dbReference>
<dbReference type="GO" id="GO:0006083">
    <property type="term" value="P:acetate metabolic process"/>
    <property type="evidence" value="ECO:0007669"/>
    <property type="project" value="TreeGrafter"/>
</dbReference>
<dbReference type="InterPro" id="IPR004372">
    <property type="entry name" value="Ac/propionate_kinase"/>
</dbReference>
<dbReference type="InterPro" id="IPR043129">
    <property type="entry name" value="ATPase_NBD"/>
</dbReference>
<dbReference type="PANTHER" id="PTHR21060">
    <property type="entry name" value="ACETATE KINASE"/>
    <property type="match status" value="1"/>
</dbReference>
<reference evidence="5" key="1">
    <citation type="submission" date="2020-05" db="EMBL/GenBank/DDBJ databases">
        <authorList>
            <person name="Chiriac C."/>
            <person name="Salcher M."/>
            <person name="Ghai R."/>
            <person name="Kavagutti S V."/>
        </authorList>
    </citation>
    <scope>NUCLEOTIDE SEQUENCE</scope>
</reference>
<dbReference type="PANTHER" id="PTHR21060:SF15">
    <property type="entry name" value="ACETATE KINASE-RELATED"/>
    <property type="match status" value="1"/>
</dbReference>
<keyword evidence="2" id="KW-0547">Nucleotide-binding</keyword>
<evidence type="ECO:0000313" key="5">
    <source>
        <dbReference type="EMBL" id="CAB4597173.1"/>
    </source>
</evidence>
<dbReference type="EMBL" id="CAEZUE010000115">
    <property type="protein sequence ID" value="CAB4597173.1"/>
    <property type="molecule type" value="Genomic_DNA"/>
</dbReference>
<dbReference type="PIRSF" id="PIRSF000722">
    <property type="entry name" value="Acetate_prop_kin"/>
    <property type="match status" value="1"/>
</dbReference>
<dbReference type="GO" id="GO:0005524">
    <property type="term" value="F:ATP binding"/>
    <property type="evidence" value="ECO:0007669"/>
    <property type="project" value="UniProtKB-KW"/>
</dbReference>
<accession>A0A6J6GC99</accession>
<evidence type="ECO:0000256" key="4">
    <source>
        <dbReference type="ARBA" id="ARBA00022840"/>
    </source>
</evidence>
<dbReference type="PRINTS" id="PR00471">
    <property type="entry name" value="ACETATEKNASE"/>
</dbReference>
<sequence>MSRAFVVNSGSSSIKFQVIDLDTETVVESGVLERIGLTGGDAPSHPDGMRMILEQLGDVSTITVVGHRVVHGGLEFTEPTLITDEVIDSIDALSPLAPLHNPANLIGIRAAREVLPGAPHVAVFDTAFHHTLPAEAFTYAIDSSIANRFGIRKYGFHGSSHKFVSERAAEFLDKPVSEVNLIVLHLGNGSSVTAIDGGKSVDTSMGLTPLQGLVMGTRSGDIDPSVVFHLNREAGMSMPEIDEMLNSSSGMVGLTGFSDMRDVEDAISRGDERARIGLGVWRHRVRHYIGAYVAQLGRVDALVFTAGIGENSAHLRAISCQGLEHLGIVLDQGRNESDAREARDIGSDESQVRILVVPTNEELEIARQAVGVVHKSTAPTNE</sequence>
<organism evidence="5">
    <name type="scientific">freshwater metagenome</name>
    <dbReference type="NCBI Taxonomy" id="449393"/>
    <lineage>
        <taxon>unclassified sequences</taxon>
        <taxon>metagenomes</taxon>
        <taxon>ecological metagenomes</taxon>
    </lineage>
</organism>
<gene>
    <name evidence="5" type="ORF">UFOPK1788_00861</name>
</gene>
<keyword evidence="1" id="KW-0808">Transferase</keyword>
<keyword evidence="4" id="KW-0067">ATP-binding</keyword>
<dbReference type="InterPro" id="IPR023865">
    <property type="entry name" value="Aliphatic_acid_kinase_CS"/>
</dbReference>
<evidence type="ECO:0000256" key="1">
    <source>
        <dbReference type="ARBA" id="ARBA00022679"/>
    </source>
</evidence>
<evidence type="ECO:0000256" key="3">
    <source>
        <dbReference type="ARBA" id="ARBA00022777"/>
    </source>
</evidence>
<dbReference type="PROSITE" id="PS01076">
    <property type="entry name" value="ACETATE_KINASE_2"/>
    <property type="match status" value="1"/>
</dbReference>
<name>A0A6J6GC99_9ZZZZ</name>
<keyword evidence="3" id="KW-0418">Kinase</keyword>
<protein>
    <submittedName>
        <fullName evidence="5">Unannotated protein</fullName>
    </submittedName>
</protein>